<evidence type="ECO:0000313" key="7">
    <source>
        <dbReference type="EMBL" id="KAL0959131.1"/>
    </source>
</evidence>
<proteinExistence type="predicted"/>
<dbReference type="PANTHER" id="PTHR31200:SF1">
    <property type="entry name" value="INO80 COMPLEX SUBUNIT C"/>
    <property type="match status" value="1"/>
</dbReference>
<organism evidence="7 8">
    <name type="scientific">Hohenbuehelia grisea</name>
    <dbReference type="NCBI Taxonomy" id="104357"/>
    <lineage>
        <taxon>Eukaryota</taxon>
        <taxon>Fungi</taxon>
        <taxon>Dikarya</taxon>
        <taxon>Basidiomycota</taxon>
        <taxon>Agaricomycotina</taxon>
        <taxon>Agaricomycetes</taxon>
        <taxon>Agaricomycetidae</taxon>
        <taxon>Agaricales</taxon>
        <taxon>Pleurotineae</taxon>
        <taxon>Pleurotaceae</taxon>
        <taxon>Hohenbuehelia</taxon>
    </lineage>
</organism>
<comment type="caution">
    <text evidence="7">The sequence shown here is derived from an EMBL/GenBank/DDBJ whole genome shotgun (WGS) entry which is preliminary data.</text>
</comment>
<evidence type="ECO:0000259" key="6">
    <source>
        <dbReference type="SMART" id="SM00993"/>
    </source>
</evidence>
<dbReference type="InterPro" id="IPR013272">
    <property type="entry name" value="Vps72/YL1_C"/>
</dbReference>
<dbReference type="SMART" id="SM00993">
    <property type="entry name" value="YL1_C"/>
    <property type="match status" value="1"/>
</dbReference>
<comment type="subcellular location">
    <subcellularLocation>
        <location evidence="1">Nucleus</location>
    </subcellularLocation>
</comment>
<keyword evidence="4" id="KW-0539">Nucleus</keyword>
<dbReference type="EMBL" id="JASNQZ010000003">
    <property type="protein sequence ID" value="KAL0959131.1"/>
    <property type="molecule type" value="Genomic_DNA"/>
</dbReference>
<keyword evidence="3" id="KW-0804">Transcription</keyword>
<reference evidence="8" key="1">
    <citation type="submission" date="2024-06" db="EMBL/GenBank/DDBJ databases">
        <title>Multi-omics analyses provide insights into the biosynthesis of the anticancer antibiotic pleurotin in Hohenbuehelia grisea.</title>
        <authorList>
            <person name="Weaver J.A."/>
            <person name="Alberti F."/>
        </authorList>
    </citation>
    <scope>NUCLEOTIDE SEQUENCE [LARGE SCALE GENOMIC DNA]</scope>
    <source>
        <strain evidence="8">T-177</strain>
    </source>
</reference>
<protein>
    <recommendedName>
        <fullName evidence="6">Vps72/YL1 C-terminal domain-containing protein</fullName>
    </recommendedName>
</protein>
<evidence type="ECO:0000313" key="8">
    <source>
        <dbReference type="Proteomes" id="UP001556367"/>
    </source>
</evidence>
<evidence type="ECO:0000256" key="2">
    <source>
        <dbReference type="ARBA" id="ARBA00023015"/>
    </source>
</evidence>
<evidence type="ECO:0000256" key="4">
    <source>
        <dbReference type="ARBA" id="ARBA00023242"/>
    </source>
</evidence>
<feature type="region of interest" description="Disordered" evidence="5">
    <location>
        <begin position="1"/>
        <end position="135"/>
    </location>
</feature>
<evidence type="ECO:0000256" key="5">
    <source>
        <dbReference type="SAM" id="MobiDB-lite"/>
    </source>
</evidence>
<keyword evidence="8" id="KW-1185">Reference proteome</keyword>
<dbReference type="Proteomes" id="UP001556367">
    <property type="component" value="Unassembled WGS sequence"/>
</dbReference>
<accession>A0ABR3JTJ6</accession>
<name>A0ABR3JTJ6_9AGAR</name>
<dbReference type="InterPro" id="IPR029525">
    <property type="entry name" value="INO80C/Ies6"/>
</dbReference>
<feature type="domain" description="Vps72/YL1 C-terminal" evidence="6">
    <location>
        <begin position="154"/>
        <end position="183"/>
    </location>
</feature>
<sequence length="205" mass="22853">MPALTPIVSDADDRFQQALSSTTLPPRGGFKKKAPATTASSDGTATPHIPSLAEQLSYLHHPRPFKNPDYTKNVNRRTKNLKTVLGQERERERAERERKRVEREEKAEQADEMDVDGEESSPAKADKPMTLDGEEDLPTYASIEAPPSFLPPRHYCDITGLEAPYTDPSTGLRYHDKSIYELIKVLSVSTAKDYLSARGVNSIVK</sequence>
<dbReference type="Pfam" id="PF08265">
    <property type="entry name" value="YL1_C"/>
    <property type="match status" value="1"/>
</dbReference>
<evidence type="ECO:0000256" key="1">
    <source>
        <dbReference type="ARBA" id="ARBA00004123"/>
    </source>
</evidence>
<feature type="compositionally biased region" description="Acidic residues" evidence="5">
    <location>
        <begin position="110"/>
        <end position="119"/>
    </location>
</feature>
<dbReference type="PANTHER" id="PTHR31200">
    <property type="entry name" value="INO80 COMPLEX SUBUNIT C"/>
    <property type="match status" value="1"/>
</dbReference>
<keyword evidence="2" id="KW-0805">Transcription regulation</keyword>
<evidence type="ECO:0000256" key="3">
    <source>
        <dbReference type="ARBA" id="ARBA00023163"/>
    </source>
</evidence>
<feature type="compositionally biased region" description="Basic and acidic residues" evidence="5">
    <location>
        <begin position="87"/>
        <end position="109"/>
    </location>
</feature>
<gene>
    <name evidence="7" type="ORF">HGRIS_014423</name>
</gene>